<protein>
    <submittedName>
        <fullName evidence="2">Transcriptional regulator, AlpA family</fullName>
    </submittedName>
</protein>
<dbReference type="Pfam" id="PF12728">
    <property type="entry name" value="HTH_17"/>
    <property type="match status" value="1"/>
</dbReference>
<feature type="domain" description="Helix-turn-helix" evidence="1">
    <location>
        <begin position="7"/>
        <end position="57"/>
    </location>
</feature>
<dbReference type="GO" id="GO:0003677">
    <property type="term" value="F:DNA binding"/>
    <property type="evidence" value="ECO:0007669"/>
    <property type="project" value="InterPro"/>
</dbReference>
<dbReference type="InterPro" id="IPR009061">
    <property type="entry name" value="DNA-bd_dom_put_sf"/>
</dbReference>
<dbReference type="EMBL" id="FOKQ01000020">
    <property type="protein sequence ID" value="SFC77722.1"/>
    <property type="molecule type" value="Genomic_DNA"/>
</dbReference>
<dbReference type="RefSeq" id="WP_177219587.1">
    <property type="nucleotide sequence ID" value="NZ_FOKQ01000020.1"/>
</dbReference>
<evidence type="ECO:0000313" key="3">
    <source>
        <dbReference type="Proteomes" id="UP000182192"/>
    </source>
</evidence>
<dbReference type="InterPro" id="IPR041657">
    <property type="entry name" value="HTH_17"/>
</dbReference>
<gene>
    <name evidence="2" type="ORF">SAMN02910406_02372</name>
</gene>
<evidence type="ECO:0000259" key="1">
    <source>
        <dbReference type="Pfam" id="PF12728"/>
    </source>
</evidence>
<proteinExistence type="predicted"/>
<reference evidence="2 3" key="1">
    <citation type="submission" date="2016-10" db="EMBL/GenBank/DDBJ databases">
        <authorList>
            <person name="de Groot N.N."/>
        </authorList>
    </citation>
    <scope>NUCLEOTIDE SEQUENCE [LARGE SCALE GENOMIC DNA]</scope>
    <source>
        <strain evidence="2 3">AR67</strain>
    </source>
</reference>
<accession>A0A1I1LYZ9</accession>
<organism evidence="2 3">
    <name type="scientific">Ruminococcus albus</name>
    <dbReference type="NCBI Taxonomy" id="1264"/>
    <lineage>
        <taxon>Bacteria</taxon>
        <taxon>Bacillati</taxon>
        <taxon>Bacillota</taxon>
        <taxon>Clostridia</taxon>
        <taxon>Eubacteriales</taxon>
        <taxon>Oscillospiraceae</taxon>
        <taxon>Ruminococcus</taxon>
    </lineage>
</organism>
<dbReference type="NCBIfam" id="TIGR01764">
    <property type="entry name" value="excise"/>
    <property type="match status" value="1"/>
</dbReference>
<dbReference type="Proteomes" id="UP000182192">
    <property type="component" value="Unassembled WGS sequence"/>
</dbReference>
<dbReference type="InterPro" id="IPR010093">
    <property type="entry name" value="SinI_DNA-bd"/>
</dbReference>
<dbReference type="AlphaFoldDB" id="A0A1I1LYZ9"/>
<name>A0A1I1LYZ9_RUMAL</name>
<evidence type="ECO:0000313" key="2">
    <source>
        <dbReference type="EMBL" id="SFC77722.1"/>
    </source>
</evidence>
<dbReference type="SUPFAM" id="SSF46955">
    <property type="entry name" value="Putative DNA-binding domain"/>
    <property type="match status" value="1"/>
</dbReference>
<sequence length="65" mass="7678">MNLSDELLTINETCKLLKISRPTLLKLMKKGSIKGFRIGKRVWRIRRCDVEGYIEKNDENENEHC</sequence>